<dbReference type="PROSITE" id="PS00018">
    <property type="entry name" value="EF_HAND_1"/>
    <property type="match status" value="1"/>
</dbReference>
<dbReference type="OrthoDB" id="9808870at2"/>
<accession>E6UWB1</accession>
<gene>
    <name evidence="3" type="ordered locus">Varpa_4604</name>
</gene>
<reference evidence="4" key="1">
    <citation type="submission" date="2010-12" db="EMBL/GenBank/DDBJ databases">
        <title>Complete sequence of Variovorax paradoxus EPS.</title>
        <authorList>
            <consortium name="US DOE Joint Genome Institute"/>
            <person name="Lucas S."/>
            <person name="Copeland A."/>
            <person name="Lapidus A."/>
            <person name="Cheng J.-F."/>
            <person name="Goodwin L."/>
            <person name="Pitluck S."/>
            <person name="Teshima H."/>
            <person name="Detter J.C."/>
            <person name="Han C."/>
            <person name="Tapia R."/>
            <person name="Land M."/>
            <person name="Hauser L."/>
            <person name="Kyrpides N."/>
            <person name="Ivanova N."/>
            <person name="Ovchinnikova G."/>
            <person name="Orwin P."/>
            <person name="Han J.-I.G."/>
            <person name="Woyke T."/>
        </authorList>
    </citation>
    <scope>NUCLEOTIDE SEQUENCE [LARGE SCALE GENOMIC DNA]</scope>
    <source>
        <strain evidence="4">EPS</strain>
    </source>
</reference>
<feature type="transmembrane region" description="Helical" evidence="1">
    <location>
        <begin position="198"/>
        <end position="216"/>
    </location>
</feature>
<evidence type="ECO:0000313" key="3">
    <source>
        <dbReference type="EMBL" id="ADU38768.1"/>
    </source>
</evidence>
<dbReference type="EMBL" id="CP002417">
    <property type="protein sequence ID" value="ADU38768.1"/>
    <property type="molecule type" value="Genomic_DNA"/>
</dbReference>
<dbReference type="InterPro" id="IPR018247">
    <property type="entry name" value="EF_Hand_1_Ca_BS"/>
</dbReference>
<dbReference type="HOGENOM" id="CLU_043645_2_0_4"/>
<dbReference type="eggNOG" id="COG2370">
    <property type="taxonomic scope" value="Bacteria"/>
</dbReference>
<dbReference type="KEGG" id="vpe:Varpa_4604"/>
<keyword evidence="1" id="KW-0812">Transmembrane</keyword>
<name>E6UWB1_VARPE</name>
<evidence type="ECO:0008006" key="5">
    <source>
        <dbReference type="Google" id="ProtNLM"/>
    </source>
</evidence>
<feature type="transmembrane region" description="Helical" evidence="1">
    <location>
        <begin position="322"/>
        <end position="345"/>
    </location>
</feature>
<dbReference type="STRING" id="595537.Varpa_4604"/>
<proteinExistence type="predicted"/>
<keyword evidence="2" id="KW-0732">Signal</keyword>
<feature type="transmembrane region" description="Helical" evidence="1">
    <location>
        <begin position="237"/>
        <end position="259"/>
    </location>
</feature>
<evidence type="ECO:0000313" key="4">
    <source>
        <dbReference type="Proteomes" id="UP000008917"/>
    </source>
</evidence>
<evidence type="ECO:0000256" key="2">
    <source>
        <dbReference type="SAM" id="SignalP"/>
    </source>
</evidence>
<keyword evidence="1" id="KW-0472">Membrane</keyword>
<keyword evidence="1" id="KW-1133">Transmembrane helix</keyword>
<dbReference type="InterPro" id="IPR032809">
    <property type="entry name" value="Put_HupE_UreJ"/>
</dbReference>
<sequence length="387" mass="42149">MTSRSFRSLPASLFFWMLALLTLLALPAHAHKASDAYLQLSRDGDRIDLRWDIALRDLDAVLDLDANADQKLSWGEVRTRLDDIKAYALGRLRLQGGQCAPAETQAPAIENRIDGAYLVLQMRAPCGAADPLSVEYRLFQDVDPTHRGLLRAETRGAAAPLLPRSLDPSAGPVSIEWADTQGAAPPASFFRDGIHHILIGYDHILFLICLLLPAVLKRQGGGWTPVRAWKDAALPMLGIVTMFTIAHSITLALAGLKIVTISPRIIEPAIALTIIVAALDNIWPVLRGRRKLFSFLFGLIHGFGFAGALGELELPTRQFVLALLQFNLGVEAGQLAVVAVALVVLLGLRNWRRYPPLVLHGGSAAAVALATVWLCERVLDVKVLPFS</sequence>
<protein>
    <recommendedName>
        <fullName evidence="5">HupE/UreJ family protein</fullName>
    </recommendedName>
</protein>
<feature type="signal peptide" evidence="2">
    <location>
        <begin position="1"/>
        <end position="30"/>
    </location>
</feature>
<feature type="transmembrane region" description="Helical" evidence="1">
    <location>
        <begin position="292"/>
        <end position="310"/>
    </location>
</feature>
<dbReference type="AlphaFoldDB" id="E6UWB1"/>
<dbReference type="Proteomes" id="UP000008917">
    <property type="component" value="Chromosome"/>
</dbReference>
<organism evidence="3 4">
    <name type="scientific">Variovorax paradoxus (strain EPS)</name>
    <dbReference type="NCBI Taxonomy" id="595537"/>
    <lineage>
        <taxon>Bacteria</taxon>
        <taxon>Pseudomonadati</taxon>
        <taxon>Pseudomonadota</taxon>
        <taxon>Betaproteobacteria</taxon>
        <taxon>Burkholderiales</taxon>
        <taxon>Comamonadaceae</taxon>
        <taxon>Variovorax</taxon>
    </lineage>
</organism>
<feature type="transmembrane region" description="Helical" evidence="1">
    <location>
        <begin position="357"/>
        <end position="374"/>
    </location>
</feature>
<feature type="chain" id="PRO_5003213337" description="HupE/UreJ family protein" evidence="2">
    <location>
        <begin position="31"/>
        <end position="387"/>
    </location>
</feature>
<feature type="transmembrane region" description="Helical" evidence="1">
    <location>
        <begin position="265"/>
        <end position="285"/>
    </location>
</feature>
<dbReference type="RefSeq" id="WP_013542978.1">
    <property type="nucleotide sequence ID" value="NC_014931.1"/>
</dbReference>
<reference evidence="3 4" key="2">
    <citation type="journal article" date="2013" name="Genome Announc.">
        <title>Genome of the Root-Associated Plant Growth-Promoting Bacterium Variovorax paradoxus Strain EPS.</title>
        <authorList>
            <person name="Han J.I."/>
            <person name="Spain J.C."/>
            <person name="Leadbetter J.R."/>
            <person name="Ovchinnikova G."/>
            <person name="Goodwin L.A."/>
            <person name="Han C.S."/>
            <person name="Woyke T."/>
            <person name="Davenport K.W."/>
            <person name="Orwin P.M."/>
        </authorList>
    </citation>
    <scope>NUCLEOTIDE SEQUENCE [LARGE SCALE GENOMIC DNA]</scope>
    <source>
        <strain evidence="3 4">EPS</strain>
    </source>
</reference>
<dbReference type="Pfam" id="PF13795">
    <property type="entry name" value="HupE_UreJ_2"/>
    <property type="match status" value="1"/>
</dbReference>
<evidence type="ECO:0000256" key="1">
    <source>
        <dbReference type="SAM" id="Phobius"/>
    </source>
</evidence>